<dbReference type="WBParaSite" id="GPUH_0001750401-mRNA-1">
    <property type="protein sequence ID" value="GPUH_0001750401-mRNA-1"/>
    <property type="gene ID" value="GPUH_0001750401"/>
</dbReference>
<reference evidence="1 2" key="2">
    <citation type="submission" date="2018-11" db="EMBL/GenBank/DDBJ databases">
        <authorList>
            <consortium name="Pathogen Informatics"/>
        </authorList>
    </citation>
    <scope>NUCLEOTIDE SEQUENCE [LARGE SCALE GENOMIC DNA]</scope>
</reference>
<evidence type="ECO:0000313" key="3">
    <source>
        <dbReference type="WBParaSite" id="GPUH_0001750401-mRNA-1"/>
    </source>
</evidence>
<reference evidence="3" key="1">
    <citation type="submission" date="2016-06" db="UniProtKB">
        <authorList>
            <consortium name="WormBaseParasite"/>
        </authorList>
    </citation>
    <scope>IDENTIFICATION</scope>
</reference>
<dbReference type="Proteomes" id="UP000271098">
    <property type="component" value="Unassembled WGS sequence"/>
</dbReference>
<name>A0A183E941_9BILA</name>
<dbReference type="AlphaFoldDB" id="A0A183E941"/>
<organism evidence="3">
    <name type="scientific">Gongylonema pulchrum</name>
    <dbReference type="NCBI Taxonomy" id="637853"/>
    <lineage>
        <taxon>Eukaryota</taxon>
        <taxon>Metazoa</taxon>
        <taxon>Ecdysozoa</taxon>
        <taxon>Nematoda</taxon>
        <taxon>Chromadorea</taxon>
        <taxon>Rhabditida</taxon>
        <taxon>Spirurina</taxon>
        <taxon>Spiruromorpha</taxon>
        <taxon>Spiruroidea</taxon>
        <taxon>Gongylonematidae</taxon>
        <taxon>Gongylonema</taxon>
    </lineage>
</organism>
<evidence type="ECO:0000313" key="1">
    <source>
        <dbReference type="EMBL" id="VDN29890.1"/>
    </source>
</evidence>
<dbReference type="SUPFAM" id="SSF74784">
    <property type="entry name" value="Translin"/>
    <property type="match status" value="1"/>
</dbReference>
<dbReference type="InterPro" id="IPR036081">
    <property type="entry name" value="Translin_sf"/>
</dbReference>
<gene>
    <name evidence="1" type="ORF">GPUH_LOCUS17482</name>
</gene>
<proteinExistence type="predicted"/>
<accession>A0A183E941</accession>
<protein>
    <submittedName>
        <fullName evidence="3">MHD1 domain-containing protein</fullName>
    </submittedName>
</protein>
<dbReference type="EMBL" id="UYRT01085242">
    <property type="protein sequence ID" value="VDN29890.1"/>
    <property type="molecule type" value="Genomic_DNA"/>
</dbReference>
<dbReference type="OrthoDB" id="31005at2759"/>
<dbReference type="Pfam" id="PF01997">
    <property type="entry name" value="Translin"/>
    <property type="match status" value="1"/>
</dbReference>
<dbReference type="InterPro" id="IPR016069">
    <property type="entry name" value="Translin_C"/>
</dbReference>
<dbReference type="GO" id="GO:0043565">
    <property type="term" value="F:sequence-specific DNA binding"/>
    <property type="evidence" value="ECO:0007669"/>
    <property type="project" value="InterPro"/>
</dbReference>
<dbReference type="Gene3D" id="1.20.58.200">
    <property type="entry name" value="Translin, domain 2"/>
    <property type="match status" value="1"/>
</dbReference>
<dbReference type="InterPro" id="IPR002848">
    <property type="entry name" value="Translin_fam"/>
</dbReference>
<evidence type="ECO:0000313" key="2">
    <source>
        <dbReference type="Proteomes" id="UP000271098"/>
    </source>
</evidence>
<sequence>MKQLQISSGNSDIPVSIVNYMHALFEQYAFLGRPAECPEWTKKIDVFRESLMKVENALCKWTVRRIEVPEHMTNMVPFMPSSAACIE</sequence>
<keyword evidence="2" id="KW-1185">Reference proteome</keyword>